<name>A0ABU8ELH9_9BACL</name>
<evidence type="ECO:0000313" key="3">
    <source>
        <dbReference type="Proteomes" id="UP001387110"/>
    </source>
</evidence>
<keyword evidence="3" id="KW-1185">Reference proteome</keyword>
<dbReference type="RefSeq" id="WP_336449623.1">
    <property type="nucleotide sequence ID" value="NZ_JBAWKY010000006.1"/>
</dbReference>
<proteinExistence type="predicted"/>
<keyword evidence="1" id="KW-0812">Transmembrane</keyword>
<dbReference type="Proteomes" id="UP001387110">
    <property type="component" value="Unassembled WGS sequence"/>
</dbReference>
<accession>A0ABU8ELH9</accession>
<feature type="transmembrane region" description="Helical" evidence="1">
    <location>
        <begin position="253"/>
        <end position="278"/>
    </location>
</feature>
<keyword evidence="1" id="KW-0472">Membrane</keyword>
<feature type="transmembrane region" description="Helical" evidence="1">
    <location>
        <begin position="159"/>
        <end position="181"/>
    </location>
</feature>
<gene>
    <name evidence="2" type="ORF">SZL87_15150</name>
</gene>
<sequence>MFNLIFKNLIKNYSTVRFILFLVSIFSLLSIILIHNFLYGYFFGGSGEKFSNFYLVTNFIKFTPLTISFVIFIFWGLYYFLSSIINMIKVENFPNKFIKYVSIIFMIAVVIVAVTFILTFTFAQDFNFKNYLKYLLVTLIMMILVGVVMYTLSRLIYSLFINPSIFFTAFFYNVSFVLMIYKIKQVFNLNDLIVLIPCIFITPVTLYIIHVLSTCKRKNIMLIAFFCSLSLMILIILLYFIPIGVFPIDSPTIFQQIVILIVIIFVLVLYFIVTFYIVEIFLEENDPGGIESKVELDKSSIGYILAEKGILSVIWDVTLKLFDVKALTNSENVTVNQEDDEGTKNNEQSAKSNESFGIKAVIILAVIISFLITSQSALNAGYYVRSTFVANEKAGFCIKFINEEKKPQYVKSNYYMNNGDEIIYSNENWNLSVFKSDNYNLNVIKSNSDCKTEDETQFNDKICVFPTRMFSQVDYCAASAFLFSRKQSQSNKTLLSSFYELSPTVWTVE</sequence>
<reference evidence="2 3" key="1">
    <citation type="submission" date="2023-12" db="EMBL/GenBank/DDBJ databases">
        <authorList>
            <person name="Easwaran N."/>
            <person name="Lazarus H.P.S."/>
        </authorList>
    </citation>
    <scope>NUCLEOTIDE SEQUENCE [LARGE SCALE GENOMIC DNA]</scope>
    <source>
        <strain evidence="2 3">VIT-2023</strain>
    </source>
</reference>
<evidence type="ECO:0000313" key="2">
    <source>
        <dbReference type="EMBL" id="MEI4463761.1"/>
    </source>
</evidence>
<keyword evidence="1" id="KW-1133">Transmembrane helix</keyword>
<comment type="caution">
    <text evidence="2">The sequence shown here is derived from an EMBL/GenBank/DDBJ whole genome shotgun (WGS) entry which is preliminary data.</text>
</comment>
<feature type="transmembrane region" description="Helical" evidence="1">
    <location>
        <begin position="193"/>
        <end position="213"/>
    </location>
</feature>
<feature type="transmembrane region" description="Helical" evidence="1">
    <location>
        <begin position="356"/>
        <end position="378"/>
    </location>
</feature>
<feature type="transmembrane region" description="Helical" evidence="1">
    <location>
        <begin position="134"/>
        <end position="152"/>
    </location>
</feature>
<protein>
    <submittedName>
        <fullName evidence="2">Uncharacterized protein</fullName>
    </submittedName>
</protein>
<feature type="transmembrane region" description="Helical" evidence="1">
    <location>
        <begin position="220"/>
        <end position="241"/>
    </location>
</feature>
<feature type="transmembrane region" description="Helical" evidence="1">
    <location>
        <begin position="62"/>
        <end position="85"/>
    </location>
</feature>
<dbReference type="EMBL" id="JBAWKY010000006">
    <property type="protein sequence ID" value="MEI4463761.1"/>
    <property type="molecule type" value="Genomic_DNA"/>
</dbReference>
<organism evidence="2 3">
    <name type="scientific">Exiguobacterium indicum</name>
    <dbReference type="NCBI Taxonomy" id="296995"/>
    <lineage>
        <taxon>Bacteria</taxon>
        <taxon>Bacillati</taxon>
        <taxon>Bacillota</taxon>
        <taxon>Bacilli</taxon>
        <taxon>Bacillales</taxon>
        <taxon>Bacillales Family XII. Incertae Sedis</taxon>
        <taxon>Exiguobacterium</taxon>
    </lineage>
</organism>
<feature type="transmembrane region" description="Helical" evidence="1">
    <location>
        <begin position="97"/>
        <end position="122"/>
    </location>
</feature>
<feature type="transmembrane region" description="Helical" evidence="1">
    <location>
        <begin position="20"/>
        <end position="42"/>
    </location>
</feature>
<evidence type="ECO:0000256" key="1">
    <source>
        <dbReference type="SAM" id="Phobius"/>
    </source>
</evidence>